<evidence type="ECO:0000256" key="2">
    <source>
        <dbReference type="PIRSR" id="PIRSR600888-3"/>
    </source>
</evidence>
<dbReference type="Gene3D" id="2.60.120.10">
    <property type="entry name" value="Jelly Rolls"/>
    <property type="match status" value="1"/>
</dbReference>
<feature type="active site" description="Proton donor" evidence="1">
    <location>
        <position position="146"/>
    </location>
</feature>
<comment type="caution">
    <text evidence="3">The sequence shown here is derived from an EMBL/GenBank/DDBJ whole genome shotgun (WGS) entry which is preliminary data.</text>
</comment>
<evidence type="ECO:0000313" key="4">
    <source>
        <dbReference type="Proteomes" id="UP000178315"/>
    </source>
</evidence>
<dbReference type="SUPFAM" id="SSF51182">
    <property type="entry name" value="RmlC-like cupins"/>
    <property type="match status" value="1"/>
</dbReference>
<reference evidence="3 4" key="1">
    <citation type="journal article" date="2016" name="Nat. Commun.">
        <title>Thousands of microbial genomes shed light on interconnected biogeochemical processes in an aquifer system.</title>
        <authorList>
            <person name="Anantharaman K."/>
            <person name="Brown C.T."/>
            <person name="Hug L.A."/>
            <person name="Sharon I."/>
            <person name="Castelle C.J."/>
            <person name="Probst A.J."/>
            <person name="Thomas B.C."/>
            <person name="Singh A."/>
            <person name="Wilkins M.J."/>
            <person name="Karaoz U."/>
            <person name="Brodie E.L."/>
            <person name="Williams K.H."/>
            <person name="Hubbard S.S."/>
            <person name="Banfield J.F."/>
        </authorList>
    </citation>
    <scope>NUCLEOTIDE SEQUENCE [LARGE SCALE GENOMIC DNA]</scope>
</reference>
<name>A0A1G2A916_9BACT</name>
<dbReference type="GO" id="GO:0008830">
    <property type="term" value="F:dTDP-4-dehydrorhamnose 3,5-epimerase activity"/>
    <property type="evidence" value="ECO:0007669"/>
    <property type="project" value="InterPro"/>
</dbReference>
<dbReference type="GO" id="GO:0005829">
    <property type="term" value="C:cytosol"/>
    <property type="evidence" value="ECO:0007669"/>
    <property type="project" value="TreeGrafter"/>
</dbReference>
<dbReference type="GO" id="GO:0000271">
    <property type="term" value="P:polysaccharide biosynthetic process"/>
    <property type="evidence" value="ECO:0007669"/>
    <property type="project" value="TreeGrafter"/>
</dbReference>
<dbReference type="Pfam" id="PF00908">
    <property type="entry name" value="dTDP_sugar_isom"/>
    <property type="match status" value="1"/>
</dbReference>
<dbReference type="GO" id="GO:0019305">
    <property type="term" value="P:dTDP-rhamnose biosynthetic process"/>
    <property type="evidence" value="ECO:0007669"/>
    <property type="project" value="TreeGrafter"/>
</dbReference>
<sequence length="179" mass="20303">MISQTFADKISKQDYTKKALIEGVKIIDISYFTDDGGAFCEIARILDDAGVRDHFAEFKLKQINWSQIEPGLIKAGHLHKNQEDIWFVPPTDRVLVGLMDVRTGSPTLGAKMRFVLGAGRARLLYIPRGVVHGCANPYTKPMTLIYLVNQNWTDDPEKSDEFRIDYSEFGEGFWEMVKG</sequence>
<gene>
    <name evidence="3" type="ORF">A3H61_00985</name>
</gene>
<evidence type="ECO:0008006" key="5">
    <source>
        <dbReference type="Google" id="ProtNLM"/>
    </source>
</evidence>
<evidence type="ECO:0000313" key="3">
    <source>
        <dbReference type="EMBL" id="OGY73292.1"/>
    </source>
</evidence>
<dbReference type="Proteomes" id="UP000178315">
    <property type="component" value="Unassembled WGS sequence"/>
</dbReference>
<feature type="active site" description="Proton acceptor" evidence="1">
    <location>
        <position position="77"/>
    </location>
</feature>
<feature type="site" description="Participates in a stacking interaction with the thymidine ring of dTDP-4-oxo-6-deoxyglucose" evidence="2">
    <location>
        <position position="152"/>
    </location>
</feature>
<dbReference type="EMBL" id="MHJU01000014">
    <property type="protein sequence ID" value="OGY73292.1"/>
    <property type="molecule type" value="Genomic_DNA"/>
</dbReference>
<accession>A0A1G2A916</accession>
<organism evidence="3 4">
    <name type="scientific">Candidatus Jacksonbacteria bacterium RIFCSPLOWO2_02_FULL_44_20</name>
    <dbReference type="NCBI Taxonomy" id="1798460"/>
    <lineage>
        <taxon>Bacteria</taxon>
        <taxon>Candidatus Jacksoniibacteriota</taxon>
    </lineage>
</organism>
<dbReference type="PANTHER" id="PTHR21047">
    <property type="entry name" value="DTDP-6-DEOXY-D-GLUCOSE-3,5 EPIMERASE"/>
    <property type="match status" value="1"/>
</dbReference>
<dbReference type="InterPro" id="IPR014710">
    <property type="entry name" value="RmlC-like_jellyroll"/>
</dbReference>
<proteinExistence type="predicted"/>
<dbReference type="PANTHER" id="PTHR21047:SF2">
    <property type="entry name" value="THYMIDINE DIPHOSPHO-4-KETO-RHAMNOSE 3,5-EPIMERASE"/>
    <property type="match status" value="1"/>
</dbReference>
<protein>
    <recommendedName>
        <fullName evidence="5">Spore coat protein</fullName>
    </recommendedName>
</protein>
<dbReference type="AlphaFoldDB" id="A0A1G2A916"/>
<dbReference type="InterPro" id="IPR000888">
    <property type="entry name" value="RmlC-like"/>
</dbReference>
<dbReference type="InterPro" id="IPR011051">
    <property type="entry name" value="RmlC_Cupin_sf"/>
</dbReference>
<evidence type="ECO:0000256" key="1">
    <source>
        <dbReference type="PIRSR" id="PIRSR600888-1"/>
    </source>
</evidence>